<feature type="active site" description="Charge relay system" evidence="5">
    <location>
        <position position="132"/>
    </location>
</feature>
<dbReference type="Gene3D" id="3.40.50.200">
    <property type="entry name" value="Peptidase S8/S53 domain"/>
    <property type="match status" value="1"/>
</dbReference>
<dbReference type="InterPro" id="IPR015500">
    <property type="entry name" value="Peptidase_S8_subtilisin-rel"/>
</dbReference>
<dbReference type="PANTHER" id="PTHR43806">
    <property type="entry name" value="PEPTIDASE S8"/>
    <property type="match status" value="1"/>
</dbReference>
<evidence type="ECO:0000256" key="1">
    <source>
        <dbReference type="ARBA" id="ARBA00011073"/>
    </source>
</evidence>
<dbReference type="GO" id="GO:0006508">
    <property type="term" value="P:proteolysis"/>
    <property type="evidence" value="ECO:0007669"/>
    <property type="project" value="UniProtKB-KW"/>
</dbReference>
<accession>A0A090AKI8</accession>
<name>A0A090AKI8_9GAMM</name>
<dbReference type="PRINTS" id="PR00723">
    <property type="entry name" value="SUBTILISIN"/>
</dbReference>
<dbReference type="PANTHER" id="PTHR43806:SF11">
    <property type="entry name" value="CEREVISIN-RELATED"/>
    <property type="match status" value="1"/>
</dbReference>
<keyword evidence="4 5" id="KW-0720">Serine protease</keyword>
<dbReference type="Proteomes" id="UP000031623">
    <property type="component" value="Chromosome"/>
</dbReference>
<dbReference type="Pfam" id="PF00082">
    <property type="entry name" value="Peptidase_S8"/>
    <property type="match status" value="1"/>
</dbReference>
<dbReference type="STRING" id="40754.THII_1865"/>
<evidence type="ECO:0000256" key="2">
    <source>
        <dbReference type="ARBA" id="ARBA00022670"/>
    </source>
</evidence>
<evidence type="ECO:0000256" key="3">
    <source>
        <dbReference type="ARBA" id="ARBA00022801"/>
    </source>
</evidence>
<comment type="similarity">
    <text evidence="1 5">Belongs to the peptidase S8 family.</text>
</comment>
<dbReference type="HOGENOM" id="CLU_540444_0_0_6"/>
<dbReference type="GO" id="GO:0004252">
    <property type="term" value="F:serine-type endopeptidase activity"/>
    <property type="evidence" value="ECO:0007669"/>
    <property type="project" value="UniProtKB-UniRule"/>
</dbReference>
<reference evidence="7 8" key="1">
    <citation type="journal article" date="2014" name="ISME J.">
        <title>Ecophysiology of Thioploca ingrica as revealed by the complete genome sequence supplemented with proteomic evidence.</title>
        <authorList>
            <person name="Kojima H."/>
            <person name="Ogura Y."/>
            <person name="Yamamoto N."/>
            <person name="Togashi T."/>
            <person name="Mori H."/>
            <person name="Watanabe T."/>
            <person name="Nemoto F."/>
            <person name="Kurokawa K."/>
            <person name="Hayashi T."/>
            <person name="Fukui M."/>
        </authorList>
    </citation>
    <scope>NUCLEOTIDE SEQUENCE [LARGE SCALE GENOMIC DNA]</scope>
</reference>
<dbReference type="SUPFAM" id="SSF52743">
    <property type="entry name" value="Subtilisin-like"/>
    <property type="match status" value="1"/>
</dbReference>
<organism evidence="7 8">
    <name type="scientific">Thioploca ingrica</name>
    <dbReference type="NCBI Taxonomy" id="40754"/>
    <lineage>
        <taxon>Bacteria</taxon>
        <taxon>Pseudomonadati</taxon>
        <taxon>Pseudomonadota</taxon>
        <taxon>Gammaproteobacteria</taxon>
        <taxon>Thiotrichales</taxon>
        <taxon>Thiotrichaceae</taxon>
        <taxon>Thioploca</taxon>
    </lineage>
</organism>
<feature type="active site" description="Charge relay system" evidence="5">
    <location>
        <position position="167"/>
    </location>
</feature>
<dbReference type="InterPro" id="IPR023827">
    <property type="entry name" value="Peptidase_S8_Asp-AS"/>
</dbReference>
<evidence type="ECO:0000259" key="6">
    <source>
        <dbReference type="Pfam" id="PF00082"/>
    </source>
</evidence>
<evidence type="ECO:0000313" key="8">
    <source>
        <dbReference type="Proteomes" id="UP000031623"/>
    </source>
</evidence>
<dbReference type="KEGG" id="tig:THII_1865"/>
<evidence type="ECO:0000256" key="5">
    <source>
        <dbReference type="PROSITE-ProRule" id="PRU01240"/>
    </source>
</evidence>
<keyword evidence="3 5" id="KW-0378">Hydrolase</keyword>
<keyword evidence="2 5" id="KW-0645">Protease</keyword>
<dbReference type="PROSITE" id="PS51892">
    <property type="entry name" value="SUBTILASE"/>
    <property type="match status" value="1"/>
</dbReference>
<feature type="active site" description="Charge relay system" evidence="5">
    <location>
        <position position="323"/>
    </location>
</feature>
<evidence type="ECO:0000313" key="7">
    <source>
        <dbReference type="EMBL" id="BAP56162.1"/>
    </source>
</evidence>
<dbReference type="InterPro" id="IPR050131">
    <property type="entry name" value="Peptidase_S8_subtilisin-like"/>
</dbReference>
<dbReference type="InterPro" id="IPR036852">
    <property type="entry name" value="Peptidase_S8/S53_dom_sf"/>
</dbReference>
<dbReference type="InterPro" id="IPR000209">
    <property type="entry name" value="Peptidase_S8/S53_dom"/>
</dbReference>
<protein>
    <submittedName>
        <fullName evidence="7">Peptidase S8 and S53, subtilisin, kexin, sedolisin</fullName>
    </submittedName>
</protein>
<dbReference type="PROSITE" id="PS00136">
    <property type="entry name" value="SUBTILASE_ASP"/>
    <property type="match status" value="1"/>
</dbReference>
<gene>
    <name evidence="7" type="ORF">THII_1865</name>
</gene>
<feature type="domain" description="Peptidase S8/S53" evidence="6">
    <location>
        <begin position="123"/>
        <end position="372"/>
    </location>
</feature>
<proteinExistence type="inferred from homology"/>
<dbReference type="AlphaFoldDB" id="A0A090AKI8"/>
<keyword evidence="8" id="KW-1185">Reference proteome</keyword>
<sequence>MNSTGYISLVILTLFNVLPTSGLAARFLVHLAESTELTLVENEQIHVIRHLYPLPWLVVETSNLYDTQISPPLELIRHKGLLYPDVEGYFATDSTAIPDDPHYSEQWYLTEINALEMWKDTQGEGTVIALLDSGVDPNHPDLLGNILFEQGYDFGDQDTFAYDENGHGTAMAGLMVAKCDNQQGVCGVAPAAKIIPYKLNQKGSGRFFASDLAAAILAAADSSATILSLSLVLDEAVPVVQDALLYAKQQGKVVVAAVGNRGRQPVDYPANLPWVIGVGAVDKEGKRLPSSNYGDGLLISAPGKNLLSTLIGGGYADWFDGSSAATALVSGVLALIVAQQPTATAAEWTVTLLAACQDDIDTPGFDSQYGFGLLKVPLRSVPLNQDQVPNLQFVPMAGEVFHNGNQVTLNLSLNQVAGRKGDLYLRINLPSNTEKRYTLFKVWNSNDNVESIPYNQTLSSPYWFESNLNLALYGTSTALLGMGIIPDSLAEGIYELLAILKLSDNSSMIPARKIVWITTQ</sequence>
<dbReference type="EMBL" id="AP014633">
    <property type="protein sequence ID" value="BAP56162.1"/>
    <property type="molecule type" value="Genomic_DNA"/>
</dbReference>
<evidence type="ECO:0000256" key="4">
    <source>
        <dbReference type="ARBA" id="ARBA00022825"/>
    </source>
</evidence>